<keyword evidence="4" id="KW-1185">Reference proteome</keyword>
<evidence type="ECO:0000313" key="4">
    <source>
        <dbReference type="Proteomes" id="UP000281028"/>
    </source>
</evidence>
<dbReference type="InterPro" id="IPR039420">
    <property type="entry name" value="WalR-like"/>
</dbReference>
<dbReference type="SMART" id="SM00448">
    <property type="entry name" value="REC"/>
    <property type="match status" value="1"/>
</dbReference>
<evidence type="ECO:0000313" key="3">
    <source>
        <dbReference type="EMBL" id="NSL86091.1"/>
    </source>
</evidence>
<dbReference type="SUPFAM" id="SSF52172">
    <property type="entry name" value="CheY-like"/>
    <property type="match status" value="1"/>
</dbReference>
<dbReference type="PANTHER" id="PTHR43214">
    <property type="entry name" value="TWO-COMPONENT RESPONSE REGULATOR"/>
    <property type="match status" value="1"/>
</dbReference>
<dbReference type="InterPro" id="IPR011006">
    <property type="entry name" value="CheY-like_superfamily"/>
</dbReference>
<dbReference type="SUPFAM" id="SSF46894">
    <property type="entry name" value="C-terminal effector domain of the bipartite response regulators"/>
    <property type="match status" value="1"/>
</dbReference>
<dbReference type="AlphaFoldDB" id="A0A3S1BHR0"/>
<dbReference type="InterPro" id="IPR001789">
    <property type="entry name" value="Sig_transdc_resp-reg_receiver"/>
</dbReference>
<keyword evidence="1" id="KW-0597">Phosphoprotein</keyword>
<reference evidence="3" key="1">
    <citation type="submission" date="2020-05" db="EMBL/GenBank/DDBJ databases">
        <title>Chitinophaga laudate sp. nov., isolated from a tropical peat swamp.</title>
        <authorList>
            <person name="Goh C.B.S."/>
            <person name="Lee M.S."/>
            <person name="Parimannan S."/>
            <person name="Pasbakhsh P."/>
            <person name="Yule C.M."/>
            <person name="Rajandas H."/>
            <person name="Loke S."/>
            <person name="Croft L."/>
            <person name="Tan J.B.L."/>
        </authorList>
    </citation>
    <scope>NUCLEOTIDE SEQUENCE</scope>
    <source>
        <strain evidence="3">Mgbs1</strain>
    </source>
</reference>
<dbReference type="CDD" id="cd06170">
    <property type="entry name" value="LuxR_C_like"/>
    <property type="match status" value="1"/>
</dbReference>
<dbReference type="InterPro" id="IPR058245">
    <property type="entry name" value="NreC/VraR/RcsB-like_REC"/>
</dbReference>
<comment type="caution">
    <text evidence="3">The sequence shown here is derived from an EMBL/GenBank/DDBJ whole genome shotgun (WGS) entry which is preliminary data.</text>
</comment>
<dbReference type="PROSITE" id="PS50110">
    <property type="entry name" value="RESPONSE_REGULATORY"/>
    <property type="match status" value="1"/>
</dbReference>
<evidence type="ECO:0000256" key="1">
    <source>
        <dbReference type="ARBA" id="ARBA00022553"/>
    </source>
</evidence>
<dbReference type="PANTHER" id="PTHR43214:SF43">
    <property type="entry name" value="TWO-COMPONENT RESPONSE REGULATOR"/>
    <property type="match status" value="1"/>
</dbReference>
<dbReference type="GO" id="GO:0003677">
    <property type="term" value="F:DNA binding"/>
    <property type="evidence" value="ECO:0007669"/>
    <property type="project" value="UniProtKB-KW"/>
</dbReference>
<dbReference type="EMBL" id="RIAR02000001">
    <property type="protein sequence ID" value="NSL86091.1"/>
    <property type="molecule type" value="Genomic_DNA"/>
</dbReference>
<dbReference type="GO" id="GO:0000160">
    <property type="term" value="P:phosphorelay signal transduction system"/>
    <property type="evidence" value="ECO:0007669"/>
    <property type="project" value="InterPro"/>
</dbReference>
<dbReference type="PROSITE" id="PS50043">
    <property type="entry name" value="HTH_LUXR_2"/>
    <property type="match status" value="1"/>
</dbReference>
<accession>A0A3S1BHR0</accession>
<dbReference type="GO" id="GO:0006355">
    <property type="term" value="P:regulation of DNA-templated transcription"/>
    <property type="evidence" value="ECO:0007669"/>
    <property type="project" value="InterPro"/>
</dbReference>
<sequence length="211" mass="23451">MSDEQKILAVVDDHPIVSEGMKHLLSKEERYQSVLSFFNAQSFLSFITHQKVDIVLLDMLLPDGNGVDLCKEIKLLHPEICILGMSNLAERSTVLSLLQHGASGYILKSAPAAEILNSIELAQRGEIVLSPEIKKLMTDVPAENTRKLPGVTKREKQLLELLAAGKTTTVIAAELSLTRFTVDTYRKNLLQKFGVKNTTELLMLVVQEKLI</sequence>
<organism evidence="3 4">
    <name type="scientific">Chitinophaga solisilvae</name>
    <dbReference type="NCBI Taxonomy" id="1233460"/>
    <lineage>
        <taxon>Bacteria</taxon>
        <taxon>Pseudomonadati</taxon>
        <taxon>Bacteroidota</taxon>
        <taxon>Chitinophagia</taxon>
        <taxon>Chitinophagales</taxon>
        <taxon>Chitinophagaceae</taxon>
        <taxon>Chitinophaga</taxon>
    </lineage>
</organism>
<dbReference type="InterPro" id="IPR016032">
    <property type="entry name" value="Sig_transdc_resp-reg_C-effctor"/>
</dbReference>
<protein>
    <submittedName>
        <fullName evidence="3">Response regulator transcription factor</fullName>
    </submittedName>
</protein>
<dbReference type="Proteomes" id="UP000281028">
    <property type="component" value="Unassembled WGS sequence"/>
</dbReference>
<dbReference type="InterPro" id="IPR000792">
    <property type="entry name" value="Tscrpt_reg_LuxR_C"/>
</dbReference>
<dbReference type="Pfam" id="PF00072">
    <property type="entry name" value="Response_reg"/>
    <property type="match status" value="1"/>
</dbReference>
<proteinExistence type="predicted"/>
<dbReference type="PRINTS" id="PR00038">
    <property type="entry name" value="HTHLUXR"/>
</dbReference>
<dbReference type="PROSITE" id="PS00622">
    <property type="entry name" value="HTH_LUXR_1"/>
    <property type="match status" value="1"/>
</dbReference>
<dbReference type="Gene3D" id="3.40.50.2300">
    <property type="match status" value="1"/>
</dbReference>
<name>A0A3S1BHR0_9BACT</name>
<gene>
    <name evidence="3" type="ORF">ECE50_004560</name>
</gene>
<dbReference type="SMART" id="SM00421">
    <property type="entry name" value="HTH_LUXR"/>
    <property type="match status" value="1"/>
</dbReference>
<evidence type="ECO:0000256" key="2">
    <source>
        <dbReference type="ARBA" id="ARBA00023125"/>
    </source>
</evidence>
<keyword evidence="2" id="KW-0238">DNA-binding</keyword>
<dbReference type="CDD" id="cd17535">
    <property type="entry name" value="REC_NarL-like"/>
    <property type="match status" value="1"/>
</dbReference>
<dbReference type="Pfam" id="PF00196">
    <property type="entry name" value="GerE"/>
    <property type="match status" value="1"/>
</dbReference>
<dbReference type="OrthoDB" id="9797341at2"/>